<dbReference type="HOGENOM" id="CLU_2420729_0_0_9"/>
<dbReference type="AlphaFoldDB" id="A9VGB8"/>
<reference evidence="1 2" key="1">
    <citation type="journal article" date="2008" name="Chem. Biol. Interact.">
        <title>Extending the Bacillus cereus group genomics to putative food-borne pathogens of different toxicity.</title>
        <authorList>
            <person name="Lapidus A."/>
            <person name="Goltsman E."/>
            <person name="Auger S."/>
            <person name="Galleron N."/>
            <person name="Segurens B."/>
            <person name="Dossat C."/>
            <person name="Land M.L."/>
            <person name="Broussolle V."/>
            <person name="Brillard J."/>
            <person name="Guinebretiere M.H."/>
            <person name="Sanchis V."/>
            <person name="Nguen-The C."/>
            <person name="Lereclus D."/>
            <person name="Richardson P."/>
            <person name="Wincker P."/>
            <person name="Weissenbach J."/>
            <person name="Ehrlich S.D."/>
            <person name="Sorokin A."/>
        </authorList>
    </citation>
    <scope>NUCLEOTIDE SEQUENCE [LARGE SCALE GENOMIC DNA]</scope>
    <source>
        <strain evidence="1 2">KBAB4</strain>
    </source>
</reference>
<evidence type="ECO:0000313" key="2">
    <source>
        <dbReference type="Proteomes" id="UP000002154"/>
    </source>
</evidence>
<accession>A9VGB8</accession>
<gene>
    <name evidence="1" type="ordered locus">BcerKBAB4_4014</name>
</gene>
<proteinExistence type="predicted"/>
<name>A9VGB8_BACMK</name>
<sequence>MDVEISEMLKILNDYEGNEKEIFELIQAEAMMKYKQCEEMIDTILNNKFRTEKEKHEAIMSMIGHIFTCGVSYGSVQVPLEMIKNRQSSIH</sequence>
<dbReference type="KEGG" id="bwe:BcerKBAB4_4014"/>
<dbReference type="EMBL" id="CP000903">
    <property type="protein sequence ID" value="ABY45178.1"/>
    <property type="molecule type" value="Genomic_DNA"/>
</dbReference>
<protein>
    <submittedName>
        <fullName evidence="1">Group-specific protein</fullName>
    </submittedName>
</protein>
<dbReference type="Proteomes" id="UP000002154">
    <property type="component" value="Chromosome"/>
</dbReference>
<evidence type="ECO:0000313" key="1">
    <source>
        <dbReference type="EMBL" id="ABY45178.1"/>
    </source>
</evidence>
<organism evidence="1 2">
    <name type="scientific">Bacillus mycoides (strain KBAB4)</name>
    <name type="common">Bacillus weihenstephanensis</name>
    <dbReference type="NCBI Taxonomy" id="315730"/>
    <lineage>
        <taxon>Bacteria</taxon>
        <taxon>Bacillati</taxon>
        <taxon>Bacillota</taxon>
        <taxon>Bacilli</taxon>
        <taxon>Bacillales</taxon>
        <taxon>Bacillaceae</taxon>
        <taxon>Bacillus</taxon>
        <taxon>Bacillus cereus group</taxon>
    </lineage>
</organism>
<dbReference type="RefSeq" id="WP_002033954.1">
    <property type="nucleotide sequence ID" value="NC_010184.1"/>
</dbReference>